<dbReference type="InterPro" id="IPR036390">
    <property type="entry name" value="WH_DNA-bd_sf"/>
</dbReference>
<evidence type="ECO:0000313" key="3">
    <source>
        <dbReference type="Proteomes" id="UP000321234"/>
    </source>
</evidence>
<sequence length="110" mass="11565">MTSASSTSSAGAHPRHQLDDVIHSPVRLSVVSALSGVDRAEFGEVRDAVEVSDSVLSKQVAALEAAGYVEVTKGRVGRRPRTWLALTEDGRAALRAHLDALRALLGHGLG</sequence>
<dbReference type="Pfam" id="PF13601">
    <property type="entry name" value="HTH_34"/>
    <property type="match status" value="1"/>
</dbReference>
<evidence type="ECO:0000259" key="1">
    <source>
        <dbReference type="Pfam" id="PF13601"/>
    </source>
</evidence>
<dbReference type="InterPro" id="IPR036388">
    <property type="entry name" value="WH-like_DNA-bd_sf"/>
</dbReference>
<dbReference type="RefSeq" id="WP_147927293.1">
    <property type="nucleotide sequence ID" value="NZ_VKAC01000009.1"/>
</dbReference>
<comment type="caution">
    <text evidence="2">The sequence shown here is derived from an EMBL/GenBank/DDBJ whole genome shotgun (WGS) entry which is preliminary data.</text>
</comment>
<organism evidence="2 3">
    <name type="scientific">Quadrisphaera setariae</name>
    <dbReference type="NCBI Taxonomy" id="2593304"/>
    <lineage>
        <taxon>Bacteria</taxon>
        <taxon>Bacillati</taxon>
        <taxon>Actinomycetota</taxon>
        <taxon>Actinomycetes</taxon>
        <taxon>Kineosporiales</taxon>
        <taxon>Kineosporiaceae</taxon>
        <taxon>Quadrisphaera</taxon>
    </lineage>
</organism>
<dbReference type="AlphaFoldDB" id="A0A5C8ZBX6"/>
<protein>
    <submittedName>
        <fullName evidence="2">Transcriptional regulator</fullName>
    </submittedName>
</protein>
<evidence type="ECO:0000313" key="2">
    <source>
        <dbReference type="EMBL" id="TXR55287.1"/>
    </source>
</evidence>
<dbReference type="Proteomes" id="UP000321234">
    <property type="component" value="Unassembled WGS sequence"/>
</dbReference>
<dbReference type="PANTHER" id="PTHR37318:SF1">
    <property type="entry name" value="BSL7504 PROTEIN"/>
    <property type="match status" value="1"/>
</dbReference>
<gene>
    <name evidence="2" type="ORF">FMM08_15580</name>
</gene>
<dbReference type="OrthoDB" id="4952043at2"/>
<dbReference type="SUPFAM" id="SSF46785">
    <property type="entry name" value="Winged helix' DNA-binding domain"/>
    <property type="match status" value="1"/>
</dbReference>
<dbReference type="Gene3D" id="1.10.10.10">
    <property type="entry name" value="Winged helix-like DNA-binding domain superfamily/Winged helix DNA-binding domain"/>
    <property type="match status" value="1"/>
</dbReference>
<dbReference type="PANTHER" id="PTHR37318">
    <property type="entry name" value="BSL7504 PROTEIN"/>
    <property type="match status" value="1"/>
</dbReference>
<reference evidence="2 3" key="1">
    <citation type="submission" date="2019-07" db="EMBL/GenBank/DDBJ databases">
        <title>Quadrisphaera sp. strain DD2A genome sequencing and assembly.</title>
        <authorList>
            <person name="Kim I."/>
        </authorList>
    </citation>
    <scope>NUCLEOTIDE SEQUENCE [LARGE SCALE GENOMIC DNA]</scope>
    <source>
        <strain evidence="2 3">DD2A</strain>
    </source>
</reference>
<dbReference type="InterPro" id="IPR027395">
    <property type="entry name" value="WH_DNA-bd_dom"/>
</dbReference>
<proteinExistence type="predicted"/>
<dbReference type="EMBL" id="VKAC01000009">
    <property type="protein sequence ID" value="TXR55287.1"/>
    <property type="molecule type" value="Genomic_DNA"/>
</dbReference>
<feature type="domain" description="Winged helix DNA-binding" evidence="1">
    <location>
        <begin position="26"/>
        <end position="104"/>
    </location>
</feature>
<name>A0A5C8ZBX6_9ACTN</name>
<keyword evidence="3" id="KW-1185">Reference proteome</keyword>
<accession>A0A5C8ZBX6</accession>